<keyword evidence="8" id="KW-1185">Reference proteome</keyword>
<dbReference type="InterPro" id="IPR036922">
    <property type="entry name" value="Rieske_2Fe-2S_sf"/>
</dbReference>
<name>A0AAE1A7M4_9GAST</name>
<comment type="cofactor">
    <cofactor evidence="5">
        <name>[2Fe-2S] cluster</name>
        <dbReference type="ChEBI" id="CHEBI:190135"/>
    </cofactor>
</comment>
<keyword evidence="1" id="KW-0001">2Fe-2S</keyword>
<dbReference type="Proteomes" id="UP001283361">
    <property type="component" value="Unassembled WGS sequence"/>
</dbReference>
<reference evidence="7" key="1">
    <citation type="journal article" date="2023" name="G3 (Bethesda)">
        <title>A reference genome for the long-term kleptoplast-retaining sea slug Elysia crispata morphotype clarki.</title>
        <authorList>
            <person name="Eastman K.E."/>
            <person name="Pendleton A.L."/>
            <person name="Shaikh M.A."/>
            <person name="Suttiyut T."/>
            <person name="Ogas R."/>
            <person name="Tomko P."/>
            <person name="Gavelis G."/>
            <person name="Widhalm J.R."/>
            <person name="Wisecaver J.H."/>
        </authorList>
    </citation>
    <scope>NUCLEOTIDE SEQUENCE</scope>
    <source>
        <strain evidence="7">ECLA1</strain>
    </source>
</reference>
<protein>
    <recommendedName>
        <fullName evidence="6">Rieske domain-containing protein</fullName>
    </recommendedName>
</protein>
<evidence type="ECO:0000256" key="1">
    <source>
        <dbReference type="ARBA" id="ARBA00022714"/>
    </source>
</evidence>
<evidence type="ECO:0000256" key="4">
    <source>
        <dbReference type="ARBA" id="ARBA00023014"/>
    </source>
</evidence>
<feature type="domain" description="Rieske" evidence="6">
    <location>
        <begin position="12"/>
        <end position="111"/>
    </location>
</feature>
<dbReference type="Pfam" id="PF00355">
    <property type="entry name" value="Rieske"/>
    <property type="match status" value="1"/>
</dbReference>
<dbReference type="PROSITE" id="PS51296">
    <property type="entry name" value="RIESKE"/>
    <property type="match status" value="1"/>
</dbReference>
<dbReference type="GO" id="GO:0046872">
    <property type="term" value="F:metal ion binding"/>
    <property type="evidence" value="ECO:0007669"/>
    <property type="project" value="UniProtKB-KW"/>
</dbReference>
<dbReference type="EMBL" id="JAWDGP010002498">
    <property type="protein sequence ID" value="KAK3782512.1"/>
    <property type="molecule type" value="Genomic_DNA"/>
</dbReference>
<proteinExistence type="predicted"/>
<keyword evidence="4" id="KW-0411">Iron-sulfur</keyword>
<evidence type="ECO:0000313" key="8">
    <source>
        <dbReference type="Proteomes" id="UP001283361"/>
    </source>
</evidence>
<dbReference type="GO" id="GO:0051537">
    <property type="term" value="F:2 iron, 2 sulfur cluster binding"/>
    <property type="evidence" value="ECO:0007669"/>
    <property type="project" value="UniProtKB-KW"/>
</dbReference>
<gene>
    <name evidence="7" type="ORF">RRG08_061742</name>
</gene>
<keyword evidence="2" id="KW-0479">Metal-binding</keyword>
<accession>A0AAE1A7M4</accession>
<sequence>MADSSTDPEPPWFCLGNVNDLKQQESTKFYMKSGAPLVLFYLDPNRFFVCSAICPHAKGPLDQGDIEDLGDSVKVTCPMHFYSFDLISGSSESGLKLKTYKTEIRGGKLFVASPEPISLNKS</sequence>
<organism evidence="7 8">
    <name type="scientific">Elysia crispata</name>
    <name type="common">lettuce slug</name>
    <dbReference type="NCBI Taxonomy" id="231223"/>
    <lineage>
        <taxon>Eukaryota</taxon>
        <taxon>Metazoa</taxon>
        <taxon>Spiralia</taxon>
        <taxon>Lophotrochozoa</taxon>
        <taxon>Mollusca</taxon>
        <taxon>Gastropoda</taxon>
        <taxon>Heterobranchia</taxon>
        <taxon>Euthyneura</taxon>
        <taxon>Panpulmonata</taxon>
        <taxon>Sacoglossa</taxon>
        <taxon>Placobranchoidea</taxon>
        <taxon>Plakobranchidae</taxon>
        <taxon>Elysia</taxon>
    </lineage>
</organism>
<dbReference type="PANTHER" id="PTHR21496:SF0">
    <property type="entry name" value="RIESKE DOMAIN-CONTAINING PROTEIN"/>
    <property type="match status" value="1"/>
</dbReference>
<dbReference type="InterPro" id="IPR017941">
    <property type="entry name" value="Rieske_2Fe-2S"/>
</dbReference>
<dbReference type="PANTHER" id="PTHR21496">
    <property type="entry name" value="FERREDOXIN-RELATED"/>
    <property type="match status" value="1"/>
</dbReference>
<dbReference type="SUPFAM" id="SSF50022">
    <property type="entry name" value="ISP domain"/>
    <property type="match status" value="1"/>
</dbReference>
<dbReference type="Gene3D" id="2.102.10.10">
    <property type="entry name" value="Rieske [2Fe-2S] iron-sulphur domain"/>
    <property type="match status" value="1"/>
</dbReference>
<evidence type="ECO:0000256" key="3">
    <source>
        <dbReference type="ARBA" id="ARBA00023004"/>
    </source>
</evidence>
<keyword evidence="3" id="KW-0408">Iron</keyword>
<evidence type="ECO:0000259" key="6">
    <source>
        <dbReference type="PROSITE" id="PS51296"/>
    </source>
</evidence>
<evidence type="ECO:0000256" key="2">
    <source>
        <dbReference type="ARBA" id="ARBA00022723"/>
    </source>
</evidence>
<dbReference type="AlphaFoldDB" id="A0AAE1A7M4"/>
<evidence type="ECO:0000256" key="5">
    <source>
        <dbReference type="ARBA" id="ARBA00034078"/>
    </source>
</evidence>
<dbReference type="CDD" id="cd03467">
    <property type="entry name" value="Rieske"/>
    <property type="match status" value="1"/>
</dbReference>
<comment type="caution">
    <text evidence="7">The sequence shown here is derived from an EMBL/GenBank/DDBJ whole genome shotgun (WGS) entry which is preliminary data.</text>
</comment>
<evidence type="ECO:0000313" key="7">
    <source>
        <dbReference type="EMBL" id="KAK3782512.1"/>
    </source>
</evidence>